<name>A0A0H2VIE0_STAES</name>
<dbReference type="Pfam" id="PF25606">
    <property type="entry name" value="SH3b_P2"/>
    <property type="match status" value="1"/>
</dbReference>
<sequence length="108" mass="12570">MDYITKNINSFTKRLAEAINGRQINALKSNPSSKKITWNWGGTFYPNAPKSGIRVRRSLGINGAIVESGSWLYRKTDWVKFDQVIKKDGYWWHHFKYQAPGSSNKHFY</sequence>
<proteinExistence type="predicted"/>
<evidence type="ECO:0000313" key="2">
    <source>
        <dbReference type="EMBL" id="AAO05069.1"/>
    </source>
</evidence>
<dbReference type="AlphaFoldDB" id="A0A0H2VIE0"/>
<dbReference type="OrthoDB" id="2195319at2"/>
<accession>A0A0H2VIE0</accession>
<organism evidence="2 3">
    <name type="scientific">Staphylococcus epidermidis (strain ATCC 12228 / FDA PCI 1200)</name>
    <dbReference type="NCBI Taxonomy" id="176280"/>
    <lineage>
        <taxon>Bacteria</taxon>
        <taxon>Bacillati</taxon>
        <taxon>Bacillota</taxon>
        <taxon>Bacilli</taxon>
        <taxon>Bacillales</taxon>
        <taxon>Staphylococcaceae</taxon>
        <taxon>Staphylococcus</taxon>
    </lineage>
</organism>
<dbReference type="KEGG" id="sep:SE_1470"/>
<evidence type="ECO:0000259" key="1">
    <source>
        <dbReference type="Pfam" id="PF25606"/>
    </source>
</evidence>
<dbReference type="InterPro" id="IPR057958">
    <property type="entry name" value="SH3b_P2_dom"/>
</dbReference>
<evidence type="ECO:0000313" key="3">
    <source>
        <dbReference type="Proteomes" id="UP000001411"/>
    </source>
</evidence>
<dbReference type="Proteomes" id="UP000001411">
    <property type="component" value="Chromosome"/>
</dbReference>
<gene>
    <name evidence="2" type="ordered locus">SE_1470</name>
</gene>
<dbReference type="eggNOG" id="COG0860">
    <property type="taxonomic scope" value="Bacteria"/>
</dbReference>
<dbReference type="HOGENOM" id="CLU_2195316_0_0_9"/>
<feature type="domain" description="SH3b-P2" evidence="1">
    <location>
        <begin position="35"/>
        <end position="108"/>
    </location>
</feature>
<dbReference type="EMBL" id="AE015929">
    <property type="protein sequence ID" value="AAO05069.1"/>
    <property type="molecule type" value="Genomic_DNA"/>
</dbReference>
<dbReference type="PATRIC" id="fig|176280.10.peg.1436"/>
<dbReference type="Gene3D" id="2.30.30.40">
    <property type="entry name" value="SH3 Domains"/>
    <property type="match status" value="1"/>
</dbReference>
<reference evidence="2 3" key="1">
    <citation type="journal article" date="2003" name="Mol. Microbiol.">
        <title>Genome-based analysis of virulence genes in a non-biofilm-forming Staphylococcus epidermidis strain (ATCC 12228).</title>
        <authorList>
            <person name="Zhang Y.Q."/>
            <person name="Ren S.X."/>
            <person name="Li H.L."/>
            <person name="Wang Y.X."/>
            <person name="Fu G."/>
            <person name="Yang J."/>
            <person name="Qin Z.Q."/>
            <person name="Miao Y.G."/>
            <person name="Wang W.Y."/>
            <person name="Chen R.S."/>
            <person name="Shen Y."/>
            <person name="Chen Z."/>
            <person name="Yuan Z.H."/>
            <person name="Zhao G.P."/>
            <person name="Qu D."/>
            <person name="Danchin A."/>
            <person name="Wen Y.M."/>
        </authorList>
    </citation>
    <scope>NUCLEOTIDE SEQUENCE [LARGE SCALE GENOMIC DNA]</scope>
    <source>
        <strain evidence="3">ATCC 12228 / FDA PCI 1200</strain>
    </source>
</reference>
<protein>
    <submittedName>
        <fullName evidence="2">Phage phi PVL amidase-like protein</fullName>
    </submittedName>
</protein>